<reference evidence="3" key="1">
    <citation type="submission" date="2017-09" db="EMBL/GenBank/DDBJ databases">
        <authorList>
            <person name="Varghese N."/>
            <person name="Submissions S."/>
        </authorList>
    </citation>
    <scope>NUCLEOTIDE SEQUENCE [LARGE SCALE GENOMIC DNA]</scope>
    <source>
        <strain evidence="3">DSM 29961</strain>
    </source>
</reference>
<dbReference type="AlphaFoldDB" id="A0A286GS31"/>
<evidence type="ECO:0000256" key="1">
    <source>
        <dbReference type="SAM" id="SignalP"/>
    </source>
</evidence>
<gene>
    <name evidence="2" type="ORF">SAMN06269250_6035</name>
</gene>
<protein>
    <submittedName>
        <fullName evidence="2">Uncharacterized protein</fullName>
    </submittedName>
</protein>
<dbReference type="Proteomes" id="UP000219452">
    <property type="component" value="Unassembled WGS sequence"/>
</dbReference>
<name>A0A286GS31_9BACT</name>
<dbReference type="OrthoDB" id="934295at2"/>
<keyword evidence="3" id="KW-1185">Reference proteome</keyword>
<sequence>MKKTYRYSKLFMAGLLLASVMYNCKTKDVESLTPFTYTFTKFNDVKLPTISPTTPAVVTVVDASVTNTSAYGILTPDVLQVPVTGVVLPVIKQAAVDVNKAISTTAAAALSDKFTPEVIDAMVTTGFIPANLAAELTLLSNSPSLLAYMPILKLPTIDGKEVGGRVGAVTGTNIAETVSVAKATLDDDACKDAAQKAYDLALPNLTSARDIQLKAVNDLYILAQTTQNSSVKDCRTGASAKFAALNNTARGSLSGVEKALKDGRAILGEETYTFLRLLYLTQFKNFQDDLKAAEKAQTESCDLSADARLAAAKVALEKDLEKVNDNFKAAKKELDGVLSAAVTACHNQGNGG</sequence>
<dbReference type="RefSeq" id="WP_097131195.1">
    <property type="nucleotide sequence ID" value="NZ_OCNH01000008.1"/>
</dbReference>
<keyword evidence="1" id="KW-0732">Signal</keyword>
<evidence type="ECO:0000313" key="3">
    <source>
        <dbReference type="Proteomes" id="UP000219452"/>
    </source>
</evidence>
<dbReference type="EMBL" id="OCNH01000008">
    <property type="protein sequence ID" value="SOD98343.1"/>
    <property type="molecule type" value="Genomic_DNA"/>
</dbReference>
<feature type="signal peptide" evidence="1">
    <location>
        <begin position="1"/>
        <end position="18"/>
    </location>
</feature>
<feature type="chain" id="PRO_5012741608" evidence="1">
    <location>
        <begin position="19"/>
        <end position="352"/>
    </location>
</feature>
<evidence type="ECO:0000313" key="2">
    <source>
        <dbReference type="EMBL" id="SOD98343.1"/>
    </source>
</evidence>
<accession>A0A286GS31</accession>
<proteinExistence type="predicted"/>
<organism evidence="2 3">
    <name type="scientific">Spirosoma fluviale</name>
    <dbReference type="NCBI Taxonomy" id="1597977"/>
    <lineage>
        <taxon>Bacteria</taxon>
        <taxon>Pseudomonadati</taxon>
        <taxon>Bacteroidota</taxon>
        <taxon>Cytophagia</taxon>
        <taxon>Cytophagales</taxon>
        <taxon>Cytophagaceae</taxon>
        <taxon>Spirosoma</taxon>
    </lineage>
</organism>